<evidence type="ECO:0000313" key="3">
    <source>
        <dbReference type="Proteomes" id="UP001358614"/>
    </source>
</evidence>
<dbReference type="AlphaFoldDB" id="A0AAX4KFN0"/>
<keyword evidence="3" id="KW-1185">Reference proteome</keyword>
<dbReference type="KEGG" id="ker:91102189"/>
<reference evidence="2 3" key="1">
    <citation type="submission" date="2024-01" db="EMBL/GenBank/DDBJ databases">
        <title>Comparative genomics of Cryptococcus and Kwoniella reveals pathogenesis evolution and contrasting modes of karyotype evolution via chromosome fusion or intercentromeric recombination.</title>
        <authorList>
            <person name="Coelho M.A."/>
            <person name="David-Palma M."/>
            <person name="Shea T."/>
            <person name="Bowers K."/>
            <person name="McGinley-Smith S."/>
            <person name="Mohammad A.W."/>
            <person name="Gnirke A."/>
            <person name="Yurkov A.M."/>
            <person name="Nowrousian M."/>
            <person name="Sun S."/>
            <person name="Cuomo C.A."/>
            <person name="Heitman J."/>
        </authorList>
    </citation>
    <scope>NUCLEOTIDE SEQUENCE [LARGE SCALE GENOMIC DNA]</scope>
    <source>
        <strain evidence="2 3">PYCC6329</strain>
    </source>
</reference>
<organism evidence="2 3">
    <name type="scientific">Kwoniella europaea PYCC6329</name>
    <dbReference type="NCBI Taxonomy" id="1423913"/>
    <lineage>
        <taxon>Eukaryota</taxon>
        <taxon>Fungi</taxon>
        <taxon>Dikarya</taxon>
        <taxon>Basidiomycota</taxon>
        <taxon>Agaricomycotina</taxon>
        <taxon>Tremellomycetes</taxon>
        <taxon>Tremellales</taxon>
        <taxon>Cryptococcaceae</taxon>
        <taxon>Kwoniella</taxon>
    </lineage>
</organism>
<feature type="compositionally biased region" description="Basic and acidic residues" evidence="1">
    <location>
        <begin position="8"/>
        <end position="23"/>
    </location>
</feature>
<proteinExistence type="predicted"/>
<protein>
    <submittedName>
        <fullName evidence="2">Uncharacterized protein</fullName>
    </submittedName>
</protein>
<dbReference type="EMBL" id="CP144089">
    <property type="protein sequence ID" value="WWD05312.1"/>
    <property type="molecule type" value="Genomic_DNA"/>
</dbReference>
<gene>
    <name evidence="2" type="ORF">V865_003385</name>
</gene>
<feature type="region of interest" description="Disordered" evidence="1">
    <location>
        <begin position="1"/>
        <end position="38"/>
    </location>
</feature>
<dbReference type="RefSeq" id="XP_066083279.1">
    <property type="nucleotide sequence ID" value="XM_066227182.1"/>
</dbReference>
<evidence type="ECO:0000256" key="1">
    <source>
        <dbReference type="SAM" id="MobiDB-lite"/>
    </source>
</evidence>
<dbReference type="Proteomes" id="UP001358614">
    <property type="component" value="Chromosome 1"/>
</dbReference>
<sequence length="237" mass="26985">MPTSDPSSRSRSERFKDGCERTVAKNFPGSSSGQNYRKRSPFEHALKPYAQLNEVSTWHYGVLADWTEPKQTIIITSDSPDDAEGANGPKRIQLGEADVKISMKSVLKVDPAQFIRQPSEKGRRWYRPLGNSEREWNYKFENISELEKSLPEFSGMIRSFKSGSNDWLGQVKTDLSNREDITRETKSFSMTAVKTIDSTVPVKLKFSVNEHTIDRTIPVVGQEVLTADFQVCNCQWR</sequence>
<name>A0AAX4KFN0_9TREE</name>
<accession>A0AAX4KFN0</accession>
<dbReference type="GeneID" id="91102189"/>
<evidence type="ECO:0000313" key="2">
    <source>
        <dbReference type="EMBL" id="WWD05312.1"/>
    </source>
</evidence>